<name>A0A835UJL9_VANPL</name>
<evidence type="ECO:0008006" key="7">
    <source>
        <dbReference type="Google" id="ProtNLM"/>
    </source>
</evidence>
<proteinExistence type="predicted"/>
<organism evidence="5 6">
    <name type="scientific">Vanilla planifolia</name>
    <name type="common">Vanilla</name>
    <dbReference type="NCBI Taxonomy" id="51239"/>
    <lineage>
        <taxon>Eukaryota</taxon>
        <taxon>Viridiplantae</taxon>
        <taxon>Streptophyta</taxon>
        <taxon>Embryophyta</taxon>
        <taxon>Tracheophyta</taxon>
        <taxon>Spermatophyta</taxon>
        <taxon>Magnoliopsida</taxon>
        <taxon>Liliopsida</taxon>
        <taxon>Asparagales</taxon>
        <taxon>Orchidaceae</taxon>
        <taxon>Vanilloideae</taxon>
        <taxon>Vanilleae</taxon>
        <taxon>Vanilla</taxon>
    </lineage>
</organism>
<evidence type="ECO:0000256" key="2">
    <source>
        <dbReference type="PROSITE-ProRule" id="PRU00504"/>
    </source>
</evidence>
<keyword evidence="4" id="KW-1133">Transmembrane helix</keyword>
<dbReference type="Gene3D" id="2.120.10.30">
    <property type="entry name" value="TolB, C-terminal domain"/>
    <property type="match status" value="1"/>
</dbReference>
<dbReference type="PANTHER" id="PTHR13833:SF71">
    <property type="entry name" value="NHL DOMAIN-CONTAINING PROTEIN"/>
    <property type="match status" value="1"/>
</dbReference>
<keyword evidence="1" id="KW-0677">Repeat</keyword>
<feature type="compositionally biased region" description="Basic and acidic residues" evidence="3">
    <location>
        <begin position="1"/>
        <end position="18"/>
    </location>
</feature>
<accession>A0A835UJL9</accession>
<dbReference type="PROSITE" id="PS51125">
    <property type="entry name" value="NHL"/>
    <property type="match status" value="1"/>
</dbReference>
<keyword evidence="6" id="KW-1185">Reference proteome</keyword>
<dbReference type="Pfam" id="PF01436">
    <property type="entry name" value="NHL"/>
    <property type="match status" value="1"/>
</dbReference>
<feature type="compositionally biased region" description="Polar residues" evidence="3">
    <location>
        <begin position="97"/>
        <end position="108"/>
    </location>
</feature>
<protein>
    <recommendedName>
        <fullName evidence="7">NHL domain-containing protein</fullName>
    </recommendedName>
</protein>
<evidence type="ECO:0000313" key="5">
    <source>
        <dbReference type="EMBL" id="KAG0463853.1"/>
    </source>
</evidence>
<evidence type="ECO:0000313" key="6">
    <source>
        <dbReference type="Proteomes" id="UP000636800"/>
    </source>
</evidence>
<feature type="region of interest" description="Disordered" evidence="3">
    <location>
        <begin position="97"/>
        <end position="117"/>
    </location>
</feature>
<reference evidence="5 6" key="1">
    <citation type="journal article" date="2020" name="Nat. Food">
        <title>A phased Vanilla planifolia genome enables genetic improvement of flavour and production.</title>
        <authorList>
            <person name="Hasing T."/>
            <person name="Tang H."/>
            <person name="Brym M."/>
            <person name="Khazi F."/>
            <person name="Huang T."/>
            <person name="Chambers A.H."/>
        </authorList>
    </citation>
    <scope>NUCLEOTIDE SEQUENCE [LARGE SCALE GENOMIC DNA]</scope>
    <source>
        <tissue evidence="5">Leaf</tissue>
    </source>
</reference>
<comment type="caution">
    <text evidence="5">The sequence shown here is derived from an EMBL/GenBank/DDBJ whole genome shotgun (WGS) entry which is preliminary data.</text>
</comment>
<dbReference type="InterPro" id="IPR001258">
    <property type="entry name" value="NHL_repeat"/>
</dbReference>
<feature type="region of interest" description="Disordered" evidence="3">
    <location>
        <begin position="1"/>
        <end position="34"/>
    </location>
</feature>
<feature type="transmembrane region" description="Helical" evidence="4">
    <location>
        <begin position="168"/>
        <end position="189"/>
    </location>
</feature>
<dbReference type="InterPro" id="IPR011042">
    <property type="entry name" value="6-blade_b-propeller_TolB-like"/>
</dbReference>
<dbReference type="EMBL" id="JADCNL010000010">
    <property type="protein sequence ID" value="KAG0463853.1"/>
    <property type="molecule type" value="Genomic_DNA"/>
</dbReference>
<feature type="repeat" description="NHL" evidence="2">
    <location>
        <begin position="59"/>
        <end position="95"/>
    </location>
</feature>
<keyword evidence="4" id="KW-0812">Transmembrane</keyword>
<evidence type="ECO:0000256" key="4">
    <source>
        <dbReference type="SAM" id="Phobius"/>
    </source>
</evidence>
<evidence type="ECO:0000256" key="3">
    <source>
        <dbReference type="SAM" id="MobiDB-lite"/>
    </source>
</evidence>
<dbReference type="Proteomes" id="UP000636800">
    <property type="component" value="Chromosome 10"/>
</dbReference>
<dbReference type="AlphaFoldDB" id="A0A835UJL9"/>
<keyword evidence="4" id="KW-0472">Membrane</keyword>
<dbReference type="PANTHER" id="PTHR13833">
    <property type="match status" value="1"/>
</dbReference>
<sequence length="357" mass="39135">MTVWEARLDSKTRPRDQRASAATDRATGREAGGFGGYRCKESELRLISGKGMGGFSDGGSAYAMFNHPRSFAVDSNDNVYVADRMNHAIRKISSSGMTTTIAGNNSSKPGHADGPGQNATFSEDFDLVYMPKMCALLISDRGNRMIRQMNLKPEDCIEKSQSSKGLGVIHVSIVAVLCLLCGLAMGFFARPYMMPPPRSSEASSSRFSLHYWNHLRPTARIPIPTLASGVRNVVVSFKFLFLLLLRLVSLGARHLNAVFGNTRSLVDEAPEGKEAALLLDPDSSKKLQVAVANHENSMKDLLDLTVANVHVEVDDAWEGEQQKEGNLDMKIANMMKVNLVEFTGKSSRQGVIRRKPI</sequence>
<dbReference type="SUPFAM" id="SSF101898">
    <property type="entry name" value="NHL repeat"/>
    <property type="match status" value="1"/>
</dbReference>
<gene>
    <name evidence="5" type="ORF">HPP92_019922</name>
</gene>
<evidence type="ECO:0000256" key="1">
    <source>
        <dbReference type="ARBA" id="ARBA00022737"/>
    </source>
</evidence>